<organism evidence="2 3">
    <name type="scientific">Ameca splendens</name>
    <dbReference type="NCBI Taxonomy" id="208324"/>
    <lineage>
        <taxon>Eukaryota</taxon>
        <taxon>Metazoa</taxon>
        <taxon>Chordata</taxon>
        <taxon>Craniata</taxon>
        <taxon>Vertebrata</taxon>
        <taxon>Euteleostomi</taxon>
        <taxon>Actinopterygii</taxon>
        <taxon>Neopterygii</taxon>
        <taxon>Teleostei</taxon>
        <taxon>Neoteleostei</taxon>
        <taxon>Acanthomorphata</taxon>
        <taxon>Ovalentaria</taxon>
        <taxon>Atherinomorphae</taxon>
        <taxon>Cyprinodontiformes</taxon>
        <taxon>Goodeidae</taxon>
        <taxon>Ameca</taxon>
    </lineage>
</organism>
<evidence type="ECO:0000313" key="3">
    <source>
        <dbReference type="Proteomes" id="UP001469553"/>
    </source>
</evidence>
<keyword evidence="3" id="KW-1185">Reference proteome</keyword>
<proteinExistence type="predicted"/>
<accession>A0ABV0XRW4</accession>
<name>A0ABV0XRW4_9TELE</name>
<comment type="caution">
    <text evidence="2">The sequence shown here is derived from an EMBL/GenBank/DDBJ whole genome shotgun (WGS) entry which is preliminary data.</text>
</comment>
<reference evidence="2 3" key="1">
    <citation type="submission" date="2021-06" db="EMBL/GenBank/DDBJ databases">
        <authorList>
            <person name="Palmer J.M."/>
        </authorList>
    </citation>
    <scope>NUCLEOTIDE SEQUENCE [LARGE SCALE GENOMIC DNA]</scope>
    <source>
        <strain evidence="2 3">AS_MEX2019</strain>
        <tissue evidence="2">Muscle</tissue>
    </source>
</reference>
<dbReference type="EMBL" id="JAHRIP010010924">
    <property type="protein sequence ID" value="MEQ2284202.1"/>
    <property type="molecule type" value="Genomic_DNA"/>
</dbReference>
<sequence>MVGVTGRVCFTGVPNLSAISWVLYGTGTWKEASACCLNQHDEHLNPSPVDPAVSLHSTPTSSPVAQDPTCGNTCLSLTCLSTLQQRLPKHSGATQETHSGY</sequence>
<evidence type="ECO:0000313" key="2">
    <source>
        <dbReference type="EMBL" id="MEQ2284202.1"/>
    </source>
</evidence>
<evidence type="ECO:0000256" key="1">
    <source>
        <dbReference type="SAM" id="MobiDB-lite"/>
    </source>
</evidence>
<gene>
    <name evidence="2" type="ORF">AMECASPLE_019096</name>
</gene>
<feature type="region of interest" description="Disordered" evidence="1">
    <location>
        <begin position="47"/>
        <end position="66"/>
    </location>
</feature>
<feature type="compositionally biased region" description="Polar residues" evidence="1">
    <location>
        <begin position="55"/>
        <end position="66"/>
    </location>
</feature>
<dbReference type="Proteomes" id="UP001469553">
    <property type="component" value="Unassembled WGS sequence"/>
</dbReference>
<protein>
    <submittedName>
        <fullName evidence="2">Uncharacterized protein</fullName>
    </submittedName>
</protein>